<protein>
    <submittedName>
        <fullName evidence="6">Amino acid ABC transporter substrate-binding protein</fullName>
    </submittedName>
</protein>
<evidence type="ECO:0000256" key="2">
    <source>
        <dbReference type="ARBA" id="ARBA00022448"/>
    </source>
</evidence>
<feature type="signal peptide" evidence="4">
    <location>
        <begin position="1"/>
        <end position="28"/>
    </location>
</feature>
<evidence type="ECO:0000313" key="6">
    <source>
        <dbReference type="EMBL" id="MDC8771446.1"/>
    </source>
</evidence>
<dbReference type="Gene3D" id="3.40.190.10">
    <property type="entry name" value="Periplasmic binding protein-like II"/>
    <property type="match status" value="2"/>
</dbReference>
<dbReference type="SUPFAM" id="SSF53850">
    <property type="entry name" value="Periplasmic binding protein-like II"/>
    <property type="match status" value="1"/>
</dbReference>
<evidence type="ECO:0000259" key="5">
    <source>
        <dbReference type="SMART" id="SM00062"/>
    </source>
</evidence>
<comment type="similarity">
    <text evidence="1">Belongs to the bacterial solute-binding protein 3 family.</text>
</comment>
<evidence type="ECO:0000256" key="4">
    <source>
        <dbReference type="SAM" id="SignalP"/>
    </source>
</evidence>
<dbReference type="SMART" id="SM00062">
    <property type="entry name" value="PBPb"/>
    <property type="match status" value="1"/>
</dbReference>
<keyword evidence="7" id="KW-1185">Reference proteome</keyword>
<evidence type="ECO:0000256" key="3">
    <source>
        <dbReference type="ARBA" id="ARBA00022729"/>
    </source>
</evidence>
<dbReference type="EMBL" id="JAQQXT010000004">
    <property type="protein sequence ID" value="MDC8771446.1"/>
    <property type="molecule type" value="Genomic_DNA"/>
</dbReference>
<dbReference type="InterPro" id="IPR051455">
    <property type="entry name" value="Bact_solute-bind_prot3"/>
</dbReference>
<dbReference type="Proteomes" id="UP001221189">
    <property type="component" value="Unassembled WGS sequence"/>
</dbReference>
<evidence type="ECO:0000313" key="7">
    <source>
        <dbReference type="Proteomes" id="UP001221189"/>
    </source>
</evidence>
<feature type="domain" description="Solute-binding protein family 3/N-terminal" evidence="5">
    <location>
        <begin position="39"/>
        <end position="290"/>
    </location>
</feature>
<organism evidence="6 7">
    <name type="scientific">Roseateles albus</name>
    <dbReference type="NCBI Taxonomy" id="2987525"/>
    <lineage>
        <taxon>Bacteria</taxon>
        <taxon>Pseudomonadati</taxon>
        <taxon>Pseudomonadota</taxon>
        <taxon>Betaproteobacteria</taxon>
        <taxon>Burkholderiales</taxon>
        <taxon>Sphaerotilaceae</taxon>
        <taxon>Roseateles</taxon>
    </lineage>
</organism>
<dbReference type="PANTHER" id="PTHR30085">
    <property type="entry name" value="AMINO ACID ABC TRANSPORTER PERMEASE"/>
    <property type="match status" value="1"/>
</dbReference>
<name>A0ABT5KBY1_9BURK</name>
<gene>
    <name evidence="6" type="ORF">PRZ03_07660</name>
</gene>
<proteinExistence type="inferred from homology"/>
<evidence type="ECO:0000256" key="1">
    <source>
        <dbReference type="ARBA" id="ARBA00010333"/>
    </source>
</evidence>
<keyword evidence="3 4" id="KW-0732">Signal</keyword>
<dbReference type="PANTHER" id="PTHR30085:SF6">
    <property type="entry name" value="ABC TRANSPORTER GLUTAMINE-BINDING PROTEIN GLNH"/>
    <property type="match status" value="1"/>
</dbReference>
<keyword evidence="2" id="KW-0813">Transport</keyword>
<accession>A0ABT5KBY1</accession>
<comment type="caution">
    <text evidence="6">The sequence shown here is derived from an EMBL/GenBank/DDBJ whole genome shotgun (WGS) entry which is preliminary data.</text>
</comment>
<dbReference type="InterPro" id="IPR001638">
    <property type="entry name" value="Solute-binding_3/MltF_N"/>
</dbReference>
<dbReference type="RefSeq" id="WP_273599744.1">
    <property type="nucleotide sequence ID" value="NZ_JAQQXT010000004.1"/>
</dbReference>
<feature type="chain" id="PRO_5047530902" evidence="4">
    <location>
        <begin position="29"/>
        <end position="304"/>
    </location>
</feature>
<sequence>MSNFRKLCTGLLGLGLLASLVTPFAASAQTLDRIKKADTIKLGFIDRAAPYSSLGTDGKPVGYAIEVCQVVVEAIKAKLSQPGLNVRYVALKAEDAEETVSQGGVDLLCTATVETLKRRERMSYSIPVVSGGIGVLLRTDAASSLRDVLSGKPARSGPVWRGTVNGGLANHTYAVRAGTTTEAWVREQTRRLGVTVSAITVDDYGKGIELVRARQADAFFGERALLKDYVQRNKLSGEVVVLERRFAAEPLGLAMARNDDDLRLLVDGALSRLLKSPDFAKLYERHFGPLDEASRLIYTGFALP</sequence>
<reference evidence="6 7" key="1">
    <citation type="submission" date="2022-10" db="EMBL/GenBank/DDBJ databases">
        <title>Paucibacter sp. hw1 Genome sequencing.</title>
        <authorList>
            <person name="Park S."/>
        </authorList>
    </citation>
    <scope>NUCLEOTIDE SEQUENCE [LARGE SCALE GENOMIC DNA]</scope>
    <source>
        <strain evidence="7">hw1</strain>
    </source>
</reference>
<dbReference type="Pfam" id="PF00497">
    <property type="entry name" value="SBP_bac_3"/>
    <property type="match status" value="1"/>
</dbReference>
<dbReference type="CDD" id="cd13688">
    <property type="entry name" value="PBP2_GltI_DEBP"/>
    <property type="match status" value="1"/>
</dbReference>